<dbReference type="Gene3D" id="3.40.50.1110">
    <property type="entry name" value="SGNH hydrolase"/>
    <property type="match status" value="1"/>
</dbReference>
<reference evidence="2 3" key="1">
    <citation type="submission" date="2018-04" db="EMBL/GenBank/DDBJ databases">
        <title>Flavobacterium sp. nov., isolated from glacier ice.</title>
        <authorList>
            <person name="Liu Q."/>
            <person name="Xin Y.-H."/>
        </authorList>
    </citation>
    <scope>NUCLEOTIDE SEQUENCE [LARGE SCALE GENOMIC DNA]</scope>
    <source>
        <strain evidence="2 3">RB1R5</strain>
    </source>
</reference>
<evidence type="ECO:0000256" key="1">
    <source>
        <dbReference type="SAM" id="Phobius"/>
    </source>
</evidence>
<proteinExistence type="predicted"/>
<dbReference type="OrthoDB" id="869432at2"/>
<evidence type="ECO:0000313" key="2">
    <source>
        <dbReference type="EMBL" id="PWA04016.1"/>
    </source>
</evidence>
<sequence length="321" mass="37830">MRNDLKYFLIFLSPIIMASYFIDVFISTNLKKSNQYAEKEYSTWNDLLEGNLNSDVIVYGASRAWRHINPTMISDSLHLSAYNLGIDGHNFWLQYLRHTLLLKNNKKPKLILVSVDMFTFQKREDLYNSEQFLPYMLWNKEIKNATIGYNGFKAMDYEIPLIRYYGKQEAIETAIRSFSGHLSNPVFRIKGYQGREESWNGDFDRAKLTLKNYEVKIDAATVVLFEKFLKECKTQNIKLVFVYSPEYIEGQKFVKNRNEIISIFTRYSKEYHIPFYDYSKDSLSFQKKYFYNSNHLNKTGAELFTGKLIDKLKNTNALQGL</sequence>
<evidence type="ECO:0008006" key="4">
    <source>
        <dbReference type="Google" id="ProtNLM"/>
    </source>
</evidence>
<dbReference type="EMBL" id="QCZI01000021">
    <property type="protein sequence ID" value="PWA04016.1"/>
    <property type="molecule type" value="Genomic_DNA"/>
</dbReference>
<feature type="transmembrane region" description="Helical" evidence="1">
    <location>
        <begin position="7"/>
        <end position="26"/>
    </location>
</feature>
<keyword evidence="1" id="KW-1133">Transmembrane helix</keyword>
<keyword evidence="1" id="KW-0812">Transmembrane</keyword>
<evidence type="ECO:0000313" key="3">
    <source>
        <dbReference type="Proteomes" id="UP000245449"/>
    </source>
</evidence>
<dbReference type="InterPro" id="IPR036514">
    <property type="entry name" value="SGNH_hydro_sf"/>
</dbReference>
<dbReference type="Proteomes" id="UP000245449">
    <property type="component" value="Unassembled WGS sequence"/>
</dbReference>
<dbReference type="RefSeq" id="WP_116725800.1">
    <property type="nucleotide sequence ID" value="NZ_QCZI01000021.1"/>
</dbReference>
<accession>A0A2U1JFU6</accession>
<keyword evidence="1" id="KW-0472">Membrane</keyword>
<keyword evidence="3" id="KW-1185">Reference proteome</keyword>
<organism evidence="2 3">
    <name type="scientific">Flavobacterium psychrotolerans</name>
    <dbReference type="NCBI Taxonomy" id="2169410"/>
    <lineage>
        <taxon>Bacteria</taxon>
        <taxon>Pseudomonadati</taxon>
        <taxon>Bacteroidota</taxon>
        <taxon>Flavobacteriia</taxon>
        <taxon>Flavobacteriales</taxon>
        <taxon>Flavobacteriaceae</taxon>
        <taxon>Flavobacterium</taxon>
    </lineage>
</organism>
<dbReference type="GO" id="GO:0016788">
    <property type="term" value="F:hydrolase activity, acting on ester bonds"/>
    <property type="evidence" value="ECO:0007669"/>
    <property type="project" value="UniProtKB-ARBA"/>
</dbReference>
<dbReference type="AlphaFoldDB" id="A0A2U1JFU6"/>
<protein>
    <recommendedName>
        <fullName evidence="4">SGNH/GDSL hydrolase family protein</fullName>
    </recommendedName>
</protein>
<gene>
    <name evidence="2" type="ORF">DB895_12985</name>
</gene>
<comment type="caution">
    <text evidence="2">The sequence shown here is derived from an EMBL/GenBank/DDBJ whole genome shotgun (WGS) entry which is preliminary data.</text>
</comment>
<dbReference type="SUPFAM" id="SSF52266">
    <property type="entry name" value="SGNH hydrolase"/>
    <property type="match status" value="1"/>
</dbReference>
<name>A0A2U1JFU6_9FLAO</name>